<evidence type="ECO:0000313" key="2">
    <source>
        <dbReference type="Proteomes" id="UP000295264"/>
    </source>
</evidence>
<protein>
    <submittedName>
        <fullName evidence="1">Uncharacterized protein</fullName>
    </submittedName>
</protein>
<evidence type="ECO:0000313" key="1">
    <source>
        <dbReference type="EMBL" id="TEA35253.1"/>
    </source>
</evidence>
<reference evidence="1 2" key="1">
    <citation type="journal article" date="2018" name="Genomics">
        <title>Molecular footprints of inshore aquatic adaptation in Indo-Pacific humpback dolphin (Sousa chinensis).</title>
        <authorList>
            <person name="Ming Y."/>
            <person name="Jian J."/>
            <person name="Yu F."/>
            <person name="Yu X."/>
            <person name="Wang J."/>
            <person name="Liu W."/>
        </authorList>
    </citation>
    <scope>NUCLEOTIDE SEQUENCE [LARGE SCALE GENOMIC DNA]</scope>
    <source>
        <strain evidence="1">MY-2018</strain>
        <tissue evidence="1">Skin</tissue>
    </source>
</reference>
<keyword evidence="2" id="KW-1185">Reference proteome</keyword>
<organism evidence="1 2">
    <name type="scientific">Sousa chinensis</name>
    <name type="common">Indo-pacific humpbacked dolphin</name>
    <name type="synonym">Steno chinensis</name>
    <dbReference type="NCBI Taxonomy" id="103600"/>
    <lineage>
        <taxon>Eukaryota</taxon>
        <taxon>Metazoa</taxon>
        <taxon>Chordata</taxon>
        <taxon>Craniata</taxon>
        <taxon>Vertebrata</taxon>
        <taxon>Euteleostomi</taxon>
        <taxon>Mammalia</taxon>
        <taxon>Eutheria</taxon>
        <taxon>Laurasiatheria</taxon>
        <taxon>Artiodactyla</taxon>
        <taxon>Whippomorpha</taxon>
        <taxon>Cetacea</taxon>
        <taxon>Odontoceti</taxon>
        <taxon>Delphinidae</taxon>
        <taxon>Sousa</taxon>
    </lineage>
</organism>
<comment type="caution">
    <text evidence="1">The sequence shown here is derived from an EMBL/GenBank/DDBJ whole genome shotgun (WGS) entry which is preliminary data.</text>
</comment>
<feature type="non-terminal residue" evidence="1">
    <location>
        <position position="1"/>
    </location>
</feature>
<gene>
    <name evidence="1" type="ORF">DBR06_SOUSAS2810129</name>
</gene>
<dbReference type="AlphaFoldDB" id="A0A484GHW0"/>
<dbReference type="EMBL" id="QWLN02007615">
    <property type="protein sequence ID" value="TEA35253.1"/>
    <property type="molecule type" value="Genomic_DNA"/>
</dbReference>
<dbReference type="Proteomes" id="UP000295264">
    <property type="component" value="Unassembled WGS sequence"/>
</dbReference>
<name>A0A484GHW0_SOUCH</name>
<proteinExistence type="predicted"/>
<sequence length="35" mass="4103">CLFCLKISKIATPSMNPSWKQKKRVFQGSKCRLQF</sequence>
<accession>A0A484GHW0</accession>